<evidence type="ECO:0000256" key="4">
    <source>
        <dbReference type="ARBA" id="ARBA00022989"/>
    </source>
</evidence>
<accession>A0ABW2BXB0</accession>
<dbReference type="Pfam" id="PF03706">
    <property type="entry name" value="LPG_synthase_TM"/>
    <property type="match status" value="1"/>
</dbReference>
<feature type="transmembrane region" description="Helical" evidence="6">
    <location>
        <begin position="233"/>
        <end position="250"/>
    </location>
</feature>
<evidence type="ECO:0000256" key="5">
    <source>
        <dbReference type="ARBA" id="ARBA00023136"/>
    </source>
</evidence>
<protein>
    <submittedName>
        <fullName evidence="7">YbhN family protein</fullName>
    </submittedName>
</protein>
<feature type="transmembrane region" description="Helical" evidence="6">
    <location>
        <begin position="175"/>
        <end position="194"/>
    </location>
</feature>
<feature type="transmembrane region" description="Helical" evidence="6">
    <location>
        <begin position="59"/>
        <end position="76"/>
    </location>
</feature>
<dbReference type="NCBIfam" id="TIGR00374">
    <property type="entry name" value="flippase-like domain"/>
    <property type="match status" value="1"/>
</dbReference>
<evidence type="ECO:0000256" key="3">
    <source>
        <dbReference type="ARBA" id="ARBA00022692"/>
    </source>
</evidence>
<dbReference type="PANTHER" id="PTHR39087:SF2">
    <property type="entry name" value="UPF0104 MEMBRANE PROTEIN MJ1595"/>
    <property type="match status" value="1"/>
</dbReference>
<feature type="transmembrane region" description="Helical" evidence="6">
    <location>
        <begin position="206"/>
        <end position="227"/>
    </location>
</feature>
<keyword evidence="3 6" id="KW-0812">Transmembrane</keyword>
<keyword evidence="4 6" id="KW-1133">Transmembrane helix</keyword>
<evidence type="ECO:0000256" key="2">
    <source>
        <dbReference type="ARBA" id="ARBA00022475"/>
    </source>
</evidence>
<comment type="caution">
    <text evidence="7">The sequence shown here is derived from an EMBL/GenBank/DDBJ whole genome shotgun (WGS) entry which is preliminary data.</text>
</comment>
<gene>
    <name evidence="7" type="ORF">ACFQGD_07100</name>
</gene>
<organism evidence="7 8">
    <name type="scientific">Haloechinothrix salitolerans</name>
    <dbReference type="NCBI Taxonomy" id="926830"/>
    <lineage>
        <taxon>Bacteria</taxon>
        <taxon>Bacillati</taxon>
        <taxon>Actinomycetota</taxon>
        <taxon>Actinomycetes</taxon>
        <taxon>Pseudonocardiales</taxon>
        <taxon>Pseudonocardiaceae</taxon>
        <taxon>Haloechinothrix</taxon>
    </lineage>
</organism>
<reference evidence="8" key="1">
    <citation type="journal article" date="2019" name="Int. J. Syst. Evol. Microbiol.">
        <title>The Global Catalogue of Microorganisms (GCM) 10K type strain sequencing project: providing services to taxonomists for standard genome sequencing and annotation.</title>
        <authorList>
            <consortium name="The Broad Institute Genomics Platform"/>
            <consortium name="The Broad Institute Genome Sequencing Center for Infectious Disease"/>
            <person name="Wu L."/>
            <person name="Ma J."/>
        </authorList>
    </citation>
    <scope>NUCLEOTIDE SEQUENCE [LARGE SCALE GENOMIC DNA]</scope>
    <source>
        <strain evidence="8">KCTC 32255</strain>
    </source>
</reference>
<dbReference type="InterPro" id="IPR022791">
    <property type="entry name" value="L-PG_synthase/AglD"/>
</dbReference>
<evidence type="ECO:0000313" key="7">
    <source>
        <dbReference type="EMBL" id="MFC6866912.1"/>
    </source>
</evidence>
<feature type="transmembrane region" description="Helical" evidence="6">
    <location>
        <begin position="286"/>
        <end position="307"/>
    </location>
</feature>
<dbReference type="Proteomes" id="UP001596337">
    <property type="component" value="Unassembled WGS sequence"/>
</dbReference>
<dbReference type="RefSeq" id="WP_345390127.1">
    <property type="nucleotide sequence ID" value="NZ_BAABLA010000004.1"/>
</dbReference>
<sequence>MTVGCGNRPTSVRPIMPGVRRAGGYVLVAALGTTAVYHLRDQLPQPHEVIAVLQTADTTWLIAASLAIFASLDMFARHQRTLLAGIGITLPHRRALALAYSRAAMAYSLPAGSVVSATYAYRQFHAHGADRRTAAMVLMLSSVLLTAALAMIYAAGAIVAALLELPLARMLPPQLTTTATAFACVLLVITAIVIKLATRSVTARYWILALTAALANWSTELLCLLFVTRALGLDIGIIALAATFLGAQLARQIPLTPGGIGLVEASLLTGLISAGTPVTTAAATVLVYRLLSCWLVINIGLLSWLYLRKHTPTSPRNRTPLAPA</sequence>
<feature type="transmembrane region" description="Helical" evidence="6">
    <location>
        <begin position="262"/>
        <end position="280"/>
    </location>
</feature>
<comment type="subcellular location">
    <subcellularLocation>
        <location evidence="1">Cell membrane</location>
        <topology evidence="1">Multi-pass membrane protein</topology>
    </subcellularLocation>
</comment>
<evidence type="ECO:0000256" key="6">
    <source>
        <dbReference type="SAM" id="Phobius"/>
    </source>
</evidence>
<feature type="transmembrane region" description="Helical" evidence="6">
    <location>
        <begin position="137"/>
        <end position="163"/>
    </location>
</feature>
<name>A0ABW2BXB0_9PSEU</name>
<proteinExistence type="predicted"/>
<feature type="transmembrane region" description="Helical" evidence="6">
    <location>
        <begin position="22"/>
        <end position="39"/>
    </location>
</feature>
<evidence type="ECO:0000256" key="1">
    <source>
        <dbReference type="ARBA" id="ARBA00004651"/>
    </source>
</evidence>
<keyword evidence="8" id="KW-1185">Reference proteome</keyword>
<keyword evidence="5 6" id="KW-0472">Membrane</keyword>
<dbReference type="EMBL" id="JBHSXX010000001">
    <property type="protein sequence ID" value="MFC6866912.1"/>
    <property type="molecule type" value="Genomic_DNA"/>
</dbReference>
<dbReference type="PANTHER" id="PTHR39087">
    <property type="entry name" value="UPF0104 MEMBRANE PROTEIN MJ1595"/>
    <property type="match status" value="1"/>
</dbReference>
<keyword evidence="2" id="KW-1003">Cell membrane</keyword>
<evidence type="ECO:0000313" key="8">
    <source>
        <dbReference type="Proteomes" id="UP001596337"/>
    </source>
</evidence>